<dbReference type="Gramene" id="PGSC0003DMT400082722">
    <property type="protein sequence ID" value="PGSC0003DMT400082722"/>
    <property type="gene ID" value="PGSC0003DMG400032781"/>
</dbReference>
<proteinExistence type="predicted"/>
<organism evidence="1 2">
    <name type="scientific">Solanum tuberosum</name>
    <name type="common">Potato</name>
    <dbReference type="NCBI Taxonomy" id="4113"/>
    <lineage>
        <taxon>Eukaryota</taxon>
        <taxon>Viridiplantae</taxon>
        <taxon>Streptophyta</taxon>
        <taxon>Embryophyta</taxon>
        <taxon>Tracheophyta</taxon>
        <taxon>Spermatophyta</taxon>
        <taxon>Magnoliopsida</taxon>
        <taxon>eudicotyledons</taxon>
        <taxon>Gunneridae</taxon>
        <taxon>Pentapetalae</taxon>
        <taxon>asterids</taxon>
        <taxon>lamiids</taxon>
        <taxon>Solanales</taxon>
        <taxon>Solanaceae</taxon>
        <taxon>Solanoideae</taxon>
        <taxon>Solaneae</taxon>
        <taxon>Solanum</taxon>
    </lineage>
</organism>
<protein>
    <submittedName>
        <fullName evidence="1">Uncharacterized protein</fullName>
    </submittedName>
</protein>
<sequence>MYINTNLGTRSNNRAHVASVGESGFSTHEMRVRTQPGALFKTTFSVLHRGLHIF</sequence>
<reference evidence="1" key="2">
    <citation type="submission" date="2015-06" db="UniProtKB">
        <authorList>
            <consortium name="EnsemblPlants"/>
        </authorList>
    </citation>
    <scope>IDENTIFICATION</scope>
    <source>
        <strain evidence="1">DM1-3 516 R44</strain>
    </source>
</reference>
<dbReference type="PaxDb" id="4113-PGSC0003DMT400082722"/>
<evidence type="ECO:0000313" key="2">
    <source>
        <dbReference type="Proteomes" id="UP000011115"/>
    </source>
</evidence>
<evidence type="ECO:0000313" key="1">
    <source>
        <dbReference type="EnsemblPlants" id="PGSC0003DMT400082722"/>
    </source>
</evidence>
<accession>M1D655</accession>
<dbReference type="AlphaFoldDB" id="M1D655"/>
<name>M1D655_SOLTU</name>
<dbReference type="Proteomes" id="UP000011115">
    <property type="component" value="Unassembled WGS sequence"/>
</dbReference>
<dbReference type="HOGENOM" id="CLU_3054188_0_0_1"/>
<dbReference type="EnsemblPlants" id="PGSC0003DMT400082722">
    <property type="protein sequence ID" value="PGSC0003DMT400082722"/>
    <property type="gene ID" value="PGSC0003DMG400032781"/>
</dbReference>
<dbReference type="InParanoid" id="M1D655"/>
<reference evidence="2" key="1">
    <citation type="journal article" date="2011" name="Nature">
        <title>Genome sequence and analysis of the tuber crop potato.</title>
        <authorList>
            <consortium name="The Potato Genome Sequencing Consortium"/>
        </authorList>
    </citation>
    <scope>NUCLEOTIDE SEQUENCE [LARGE SCALE GENOMIC DNA]</scope>
    <source>
        <strain evidence="2">cv. DM1-3 516 R44</strain>
    </source>
</reference>
<keyword evidence="2" id="KW-1185">Reference proteome</keyword>